<evidence type="ECO:0000256" key="1">
    <source>
        <dbReference type="SAM" id="MobiDB-lite"/>
    </source>
</evidence>
<dbReference type="AlphaFoldDB" id="A0A7W8E5S3"/>
<feature type="domain" description="HTH-like" evidence="2">
    <location>
        <begin position="2"/>
        <end position="46"/>
    </location>
</feature>
<keyword evidence="4" id="KW-1185">Reference proteome</keyword>
<sequence length="90" mass="10641">MRIREIAQARVRYKYRKICVLLNREGRDVSKYLVYRLCKEEGPMLKRTKPAGRRKAARLREDKVKPTGPDEAWSMDFVSDQLQDGTRSVR</sequence>
<feature type="compositionally biased region" description="Basic residues" evidence="1">
    <location>
        <begin position="48"/>
        <end position="57"/>
    </location>
</feature>
<accession>A0A7W8E5S3</accession>
<gene>
    <name evidence="3" type="ORF">HDF16_005174</name>
</gene>
<dbReference type="PANTHER" id="PTHR47515:SF1">
    <property type="entry name" value="BLR2054 PROTEIN"/>
    <property type="match status" value="1"/>
</dbReference>
<dbReference type="Proteomes" id="UP000540989">
    <property type="component" value="Unassembled WGS sequence"/>
</dbReference>
<dbReference type="PANTHER" id="PTHR47515">
    <property type="entry name" value="LOW CALCIUM RESPONSE LOCUS PROTEIN T"/>
    <property type="match status" value="1"/>
</dbReference>
<evidence type="ECO:0000259" key="2">
    <source>
        <dbReference type="Pfam" id="PF13276"/>
    </source>
</evidence>
<evidence type="ECO:0000313" key="4">
    <source>
        <dbReference type="Proteomes" id="UP000540989"/>
    </source>
</evidence>
<evidence type="ECO:0000313" key="3">
    <source>
        <dbReference type="EMBL" id="MBB5060438.1"/>
    </source>
</evidence>
<organism evidence="3 4">
    <name type="scientific">Granulicella aggregans</name>
    <dbReference type="NCBI Taxonomy" id="474949"/>
    <lineage>
        <taxon>Bacteria</taxon>
        <taxon>Pseudomonadati</taxon>
        <taxon>Acidobacteriota</taxon>
        <taxon>Terriglobia</taxon>
        <taxon>Terriglobales</taxon>
        <taxon>Acidobacteriaceae</taxon>
        <taxon>Granulicella</taxon>
    </lineage>
</organism>
<name>A0A7W8E5S3_9BACT</name>
<feature type="region of interest" description="Disordered" evidence="1">
    <location>
        <begin position="48"/>
        <end position="73"/>
    </location>
</feature>
<dbReference type="Pfam" id="PF13276">
    <property type="entry name" value="HTH_21"/>
    <property type="match status" value="1"/>
</dbReference>
<proteinExistence type="predicted"/>
<reference evidence="3 4" key="1">
    <citation type="submission" date="2020-08" db="EMBL/GenBank/DDBJ databases">
        <title>Genomic Encyclopedia of Type Strains, Phase IV (KMG-V): Genome sequencing to study the core and pangenomes of soil and plant-associated prokaryotes.</title>
        <authorList>
            <person name="Whitman W."/>
        </authorList>
    </citation>
    <scope>NUCLEOTIDE SEQUENCE [LARGE SCALE GENOMIC DNA]</scope>
    <source>
        <strain evidence="3 4">M8UP14</strain>
    </source>
</reference>
<dbReference type="EMBL" id="JACHIP010000013">
    <property type="protein sequence ID" value="MBB5060438.1"/>
    <property type="molecule type" value="Genomic_DNA"/>
</dbReference>
<protein>
    <recommendedName>
        <fullName evidence="2">HTH-like domain-containing protein</fullName>
    </recommendedName>
</protein>
<dbReference type="InterPro" id="IPR025948">
    <property type="entry name" value="HTH-like_dom"/>
</dbReference>
<comment type="caution">
    <text evidence="3">The sequence shown here is derived from an EMBL/GenBank/DDBJ whole genome shotgun (WGS) entry which is preliminary data.</text>
</comment>